<feature type="transmembrane region" description="Helical" evidence="1">
    <location>
        <begin position="149"/>
        <end position="170"/>
    </location>
</feature>
<dbReference type="RefSeq" id="WP_367844028.1">
    <property type="nucleotide sequence ID" value="NZ_JBFOHL010000004.1"/>
</dbReference>
<organism evidence="2 3">
    <name type="scientific">Rhodanobacter geophilus</name>
    <dbReference type="NCBI Taxonomy" id="3162488"/>
    <lineage>
        <taxon>Bacteria</taxon>
        <taxon>Pseudomonadati</taxon>
        <taxon>Pseudomonadota</taxon>
        <taxon>Gammaproteobacteria</taxon>
        <taxon>Lysobacterales</taxon>
        <taxon>Rhodanobacteraceae</taxon>
        <taxon>Rhodanobacter</taxon>
    </lineage>
</organism>
<protein>
    <recommendedName>
        <fullName evidence="4">Transmembrane protein</fullName>
    </recommendedName>
</protein>
<accession>A0ABV3QM94</accession>
<evidence type="ECO:0000256" key="1">
    <source>
        <dbReference type="SAM" id="Phobius"/>
    </source>
</evidence>
<sequence>MSATAFPRPTRSRPMGNGGIRPGIILVLSLWFALVVSLGASGAFVGRPGQPPIAIAIGVATPLLLFFAWLRFSPSFRAFVLSLDLRLITGMQAWRWAGLGFLSLYAHDVLPAVFALPAGLGDMAVGFVAPWMVLALARRRDFAASRAFVRWNVLGMLDLAVAIVLGALSASLSTGAPGEVTAAPMATLPLLVIPAFLVPLFLMLHTAALMQSRLIARGQDV</sequence>
<feature type="transmembrane region" description="Helical" evidence="1">
    <location>
        <begin position="182"/>
        <end position="204"/>
    </location>
</feature>
<evidence type="ECO:0008006" key="4">
    <source>
        <dbReference type="Google" id="ProtNLM"/>
    </source>
</evidence>
<feature type="transmembrane region" description="Helical" evidence="1">
    <location>
        <begin position="52"/>
        <end position="72"/>
    </location>
</feature>
<evidence type="ECO:0000313" key="3">
    <source>
        <dbReference type="Proteomes" id="UP001556170"/>
    </source>
</evidence>
<gene>
    <name evidence="2" type="ORF">ABQJ56_05705</name>
</gene>
<keyword evidence="3" id="KW-1185">Reference proteome</keyword>
<feature type="transmembrane region" description="Helical" evidence="1">
    <location>
        <begin position="120"/>
        <end position="137"/>
    </location>
</feature>
<dbReference type="EMBL" id="JBFOHL010000004">
    <property type="protein sequence ID" value="MEW9623718.1"/>
    <property type="molecule type" value="Genomic_DNA"/>
</dbReference>
<keyword evidence="1" id="KW-0812">Transmembrane</keyword>
<dbReference type="Proteomes" id="UP001556170">
    <property type="component" value="Unassembled WGS sequence"/>
</dbReference>
<keyword evidence="1" id="KW-0472">Membrane</keyword>
<name>A0ABV3QM94_9GAMM</name>
<evidence type="ECO:0000313" key="2">
    <source>
        <dbReference type="EMBL" id="MEW9623718.1"/>
    </source>
</evidence>
<keyword evidence="1" id="KW-1133">Transmembrane helix</keyword>
<reference evidence="2 3" key="1">
    <citation type="submission" date="2024-06" db="EMBL/GenBank/DDBJ databases">
        <authorList>
            <person name="Woo H."/>
        </authorList>
    </citation>
    <scope>NUCLEOTIDE SEQUENCE [LARGE SCALE GENOMIC DNA]</scope>
    <source>
        <strain evidence="2 3">S2-g</strain>
    </source>
</reference>
<proteinExistence type="predicted"/>
<comment type="caution">
    <text evidence="2">The sequence shown here is derived from an EMBL/GenBank/DDBJ whole genome shotgun (WGS) entry which is preliminary data.</text>
</comment>